<evidence type="ECO:0000313" key="1">
    <source>
        <dbReference type="EMBL" id="KAI0084628.1"/>
    </source>
</evidence>
<sequence length="268" mass="29032">MMKNLTELVLDFNGIPWRRSALSSYEQHNATEITLNLGHHLPNLHRFKFIGTMPPPPSSIASLPSLASLSSLAHPSPSPTHSSSSSTMTSLAQFYLPTYSLPLSFLSNLPGNVAHVTLDVGYVPEFMWEEVSVRTRRLGRLRSLSVLVACEGGSLNGGRDGLLGVLERNGKGEVGGLERERVRWGTKELRERGVLYLGVSPSALVSSPSLLWHPQSPSPNPSENGGCEGEAEGEKTEMVDGAPSCRQFGCVVGGAGVERRRYLPLFLL</sequence>
<organism evidence="1 2">
    <name type="scientific">Irpex rosettiformis</name>
    <dbReference type="NCBI Taxonomy" id="378272"/>
    <lineage>
        <taxon>Eukaryota</taxon>
        <taxon>Fungi</taxon>
        <taxon>Dikarya</taxon>
        <taxon>Basidiomycota</taxon>
        <taxon>Agaricomycotina</taxon>
        <taxon>Agaricomycetes</taxon>
        <taxon>Polyporales</taxon>
        <taxon>Irpicaceae</taxon>
        <taxon>Irpex</taxon>
    </lineage>
</organism>
<gene>
    <name evidence="1" type="ORF">BDY19DRAFT_970295</name>
</gene>
<name>A0ACB8TRE5_9APHY</name>
<dbReference type="Proteomes" id="UP001055072">
    <property type="component" value="Unassembled WGS sequence"/>
</dbReference>
<evidence type="ECO:0000313" key="2">
    <source>
        <dbReference type="Proteomes" id="UP001055072"/>
    </source>
</evidence>
<dbReference type="EMBL" id="MU274940">
    <property type="protein sequence ID" value="KAI0084628.1"/>
    <property type="molecule type" value="Genomic_DNA"/>
</dbReference>
<keyword evidence="2" id="KW-1185">Reference proteome</keyword>
<reference evidence="1" key="1">
    <citation type="journal article" date="2021" name="Environ. Microbiol.">
        <title>Gene family expansions and transcriptome signatures uncover fungal adaptations to wood decay.</title>
        <authorList>
            <person name="Hage H."/>
            <person name="Miyauchi S."/>
            <person name="Viragh M."/>
            <person name="Drula E."/>
            <person name="Min B."/>
            <person name="Chaduli D."/>
            <person name="Navarro D."/>
            <person name="Favel A."/>
            <person name="Norest M."/>
            <person name="Lesage-Meessen L."/>
            <person name="Balint B."/>
            <person name="Merenyi Z."/>
            <person name="de Eugenio L."/>
            <person name="Morin E."/>
            <person name="Martinez A.T."/>
            <person name="Baldrian P."/>
            <person name="Stursova M."/>
            <person name="Martinez M.J."/>
            <person name="Novotny C."/>
            <person name="Magnuson J.K."/>
            <person name="Spatafora J.W."/>
            <person name="Maurice S."/>
            <person name="Pangilinan J."/>
            <person name="Andreopoulos W."/>
            <person name="LaButti K."/>
            <person name="Hundley H."/>
            <person name="Na H."/>
            <person name="Kuo A."/>
            <person name="Barry K."/>
            <person name="Lipzen A."/>
            <person name="Henrissat B."/>
            <person name="Riley R."/>
            <person name="Ahrendt S."/>
            <person name="Nagy L.G."/>
            <person name="Grigoriev I.V."/>
            <person name="Martin F."/>
            <person name="Rosso M.N."/>
        </authorList>
    </citation>
    <scope>NUCLEOTIDE SEQUENCE</scope>
    <source>
        <strain evidence="1">CBS 384.51</strain>
    </source>
</reference>
<protein>
    <submittedName>
        <fullName evidence="1">Uncharacterized protein</fullName>
    </submittedName>
</protein>
<proteinExistence type="predicted"/>
<accession>A0ACB8TRE5</accession>
<comment type="caution">
    <text evidence="1">The sequence shown here is derived from an EMBL/GenBank/DDBJ whole genome shotgun (WGS) entry which is preliminary data.</text>
</comment>